<dbReference type="Gene3D" id="3.40.50.10330">
    <property type="entry name" value="Probable inorganic polyphosphate/atp-NAD kinase, domain 1"/>
    <property type="match status" value="1"/>
</dbReference>
<dbReference type="GO" id="GO:0005886">
    <property type="term" value="C:plasma membrane"/>
    <property type="evidence" value="ECO:0007669"/>
    <property type="project" value="TreeGrafter"/>
</dbReference>
<dbReference type="InterPro" id="IPR005218">
    <property type="entry name" value="Diacylglycerol/lipid_kinase"/>
</dbReference>
<dbReference type="InterPro" id="IPR016064">
    <property type="entry name" value="NAD/diacylglycerol_kinase_sf"/>
</dbReference>
<sequence>MRNLHFIVNQLSPNAARVKSEVQRYFNMHEYLLTIKLSKYKGHTIELTMASISEGAQTIVACGGDGTVNEVAQCLVNKPVSMGILPIGSGNGLARHLGIPTRLSSALRILKQSDSRKMDVGRINDRYFFCNFSVAFSAQVIHCYDQVPQRGMKAYFRAFLKAVSSFKYSSFELLENDESLKSTPFLLLLSNTDQLGYNRTLTPDASLFDGKLDMIRVERSNLFLLSLFMVFAFFRKFPSFTRIHRKQLEAITLLGPDQPLKIQIDGESLEWNVPSLNVKVLPKSLEIICPRP</sequence>
<organism evidence="13 14">
    <name type="scientific">Pelagihabitans pacificus</name>
    <dbReference type="NCBI Taxonomy" id="2696054"/>
    <lineage>
        <taxon>Bacteria</taxon>
        <taxon>Pseudomonadati</taxon>
        <taxon>Bacteroidota</taxon>
        <taxon>Flavobacteriia</taxon>
        <taxon>Flavobacteriales</taxon>
        <taxon>Flavobacteriaceae</taxon>
        <taxon>Pelagihabitans</taxon>
    </lineage>
</organism>
<keyword evidence="9" id="KW-0443">Lipid metabolism</keyword>
<evidence type="ECO:0000256" key="11">
    <source>
        <dbReference type="ARBA" id="ARBA00023264"/>
    </source>
</evidence>
<dbReference type="GO" id="GO:0008654">
    <property type="term" value="P:phospholipid biosynthetic process"/>
    <property type="evidence" value="ECO:0007669"/>
    <property type="project" value="UniProtKB-KW"/>
</dbReference>
<comment type="cofactor">
    <cofactor evidence="1">
        <name>Mg(2+)</name>
        <dbReference type="ChEBI" id="CHEBI:18420"/>
    </cofactor>
</comment>
<keyword evidence="8" id="KW-0460">Magnesium</keyword>
<evidence type="ECO:0000256" key="4">
    <source>
        <dbReference type="ARBA" id="ARBA00022723"/>
    </source>
</evidence>
<keyword evidence="6 13" id="KW-0418">Kinase</keyword>
<dbReference type="InterPro" id="IPR045540">
    <property type="entry name" value="YegS/DAGK_C"/>
</dbReference>
<evidence type="ECO:0000256" key="6">
    <source>
        <dbReference type="ARBA" id="ARBA00022777"/>
    </source>
</evidence>
<evidence type="ECO:0000256" key="3">
    <source>
        <dbReference type="ARBA" id="ARBA00022679"/>
    </source>
</evidence>
<evidence type="ECO:0000256" key="8">
    <source>
        <dbReference type="ARBA" id="ARBA00022842"/>
    </source>
</evidence>
<evidence type="ECO:0000259" key="12">
    <source>
        <dbReference type="PROSITE" id="PS50146"/>
    </source>
</evidence>
<dbReference type="InterPro" id="IPR001206">
    <property type="entry name" value="Diacylglycerol_kinase_cat_dom"/>
</dbReference>
<dbReference type="SMART" id="SM00046">
    <property type="entry name" value="DAGKc"/>
    <property type="match status" value="1"/>
</dbReference>
<evidence type="ECO:0000256" key="7">
    <source>
        <dbReference type="ARBA" id="ARBA00022840"/>
    </source>
</evidence>
<accession>A0A967EA48</accession>
<dbReference type="PANTHER" id="PTHR12358:SF106">
    <property type="entry name" value="LIPID KINASE YEGS"/>
    <property type="match status" value="1"/>
</dbReference>
<dbReference type="Pfam" id="PF19279">
    <property type="entry name" value="YegS_C"/>
    <property type="match status" value="1"/>
</dbReference>
<dbReference type="AlphaFoldDB" id="A0A967EA48"/>
<proteinExistence type="predicted"/>
<evidence type="ECO:0000256" key="10">
    <source>
        <dbReference type="ARBA" id="ARBA00023209"/>
    </source>
</evidence>
<keyword evidence="10" id="KW-0594">Phospholipid biosynthesis</keyword>
<evidence type="ECO:0000256" key="2">
    <source>
        <dbReference type="ARBA" id="ARBA00022516"/>
    </source>
</evidence>
<gene>
    <name evidence="13" type="ORF">FK220_007030</name>
</gene>
<evidence type="ECO:0000313" key="14">
    <source>
        <dbReference type="Proteomes" id="UP000707206"/>
    </source>
</evidence>
<evidence type="ECO:0000313" key="13">
    <source>
        <dbReference type="EMBL" id="NHF59086.1"/>
    </source>
</evidence>
<evidence type="ECO:0000256" key="9">
    <source>
        <dbReference type="ARBA" id="ARBA00023098"/>
    </source>
</evidence>
<dbReference type="GO" id="GO:0046872">
    <property type="term" value="F:metal ion binding"/>
    <property type="evidence" value="ECO:0007669"/>
    <property type="project" value="UniProtKB-KW"/>
</dbReference>
<evidence type="ECO:0000256" key="1">
    <source>
        <dbReference type="ARBA" id="ARBA00001946"/>
    </source>
</evidence>
<name>A0A967EA48_9FLAO</name>
<keyword evidence="7" id="KW-0067">ATP-binding</keyword>
<dbReference type="NCBIfam" id="TIGR00147">
    <property type="entry name" value="YegS/Rv2252/BmrU family lipid kinase"/>
    <property type="match status" value="1"/>
</dbReference>
<dbReference type="EMBL" id="VIKU02000001">
    <property type="protein sequence ID" value="NHF59086.1"/>
    <property type="molecule type" value="Genomic_DNA"/>
</dbReference>
<dbReference type="GO" id="GO:0016301">
    <property type="term" value="F:kinase activity"/>
    <property type="evidence" value="ECO:0007669"/>
    <property type="project" value="UniProtKB-KW"/>
</dbReference>
<keyword evidence="2" id="KW-0444">Lipid biosynthesis</keyword>
<keyword evidence="4" id="KW-0479">Metal-binding</keyword>
<dbReference type="Gene3D" id="2.60.200.40">
    <property type="match status" value="1"/>
</dbReference>
<dbReference type="InterPro" id="IPR050187">
    <property type="entry name" value="Lipid_Phosphate_FormReg"/>
</dbReference>
<protein>
    <submittedName>
        <fullName evidence="13">YegS/Rv2252/BmrU family lipid kinase</fullName>
    </submittedName>
</protein>
<keyword evidence="14" id="KW-1185">Reference proteome</keyword>
<feature type="domain" description="DAGKc" evidence="12">
    <location>
        <begin position="1"/>
        <end position="127"/>
    </location>
</feature>
<dbReference type="RefSeq" id="WP_166204805.1">
    <property type="nucleotide sequence ID" value="NZ_VIKU02000001.1"/>
</dbReference>
<dbReference type="Pfam" id="PF00781">
    <property type="entry name" value="DAGK_cat"/>
    <property type="match status" value="1"/>
</dbReference>
<reference evidence="13" key="1">
    <citation type="submission" date="2019-07" db="EMBL/GenBank/DDBJ databases">
        <authorList>
            <person name="De-Chao Zhang Q."/>
        </authorList>
    </citation>
    <scope>NUCLEOTIDE SEQUENCE</scope>
    <source>
        <strain evidence="13">TP-CH-4</strain>
    </source>
</reference>
<keyword evidence="11" id="KW-1208">Phospholipid metabolism</keyword>
<reference evidence="13" key="2">
    <citation type="submission" date="2020-03" db="EMBL/GenBank/DDBJ databases">
        <title>Flavobacteriaceae bacterium strain TP-CH-4, a member of the family Flavobacteriaceae isolated from a deep-sea seamount.</title>
        <authorList>
            <person name="Zhang D.-C."/>
        </authorList>
    </citation>
    <scope>NUCLEOTIDE SEQUENCE</scope>
    <source>
        <strain evidence="13">TP-CH-4</strain>
    </source>
</reference>
<dbReference type="SUPFAM" id="SSF111331">
    <property type="entry name" value="NAD kinase/diacylglycerol kinase-like"/>
    <property type="match status" value="1"/>
</dbReference>
<dbReference type="PANTHER" id="PTHR12358">
    <property type="entry name" value="SPHINGOSINE KINASE"/>
    <property type="match status" value="1"/>
</dbReference>
<evidence type="ECO:0000256" key="5">
    <source>
        <dbReference type="ARBA" id="ARBA00022741"/>
    </source>
</evidence>
<dbReference type="PROSITE" id="PS50146">
    <property type="entry name" value="DAGK"/>
    <property type="match status" value="1"/>
</dbReference>
<dbReference type="GO" id="GO:0005524">
    <property type="term" value="F:ATP binding"/>
    <property type="evidence" value="ECO:0007669"/>
    <property type="project" value="UniProtKB-KW"/>
</dbReference>
<keyword evidence="5" id="KW-0547">Nucleotide-binding</keyword>
<comment type="caution">
    <text evidence="13">The sequence shown here is derived from an EMBL/GenBank/DDBJ whole genome shotgun (WGS) entry which is preliminary data.</text>
</comment>
<dbReference type="Proteomes" id="UP000707206">
    <property type="component" value="Unassembled WGS sequence"/>
</dbReference>
<keyword evidence="3" id="KW-0808">Transferase</keyword>
<dbReference type="InterPro" id="IPR017438">
    <property type="entry name" value="ATP-NAD_kinase_N"/>
</dbReference>